<keyword evidence="2" id="KW-1185">Reference proteome</keyword>
<proteinExistence type="predicted"/>
<gene>
    <name evidence="1" type="ORF">RHIZ70_2069</name>
</gene>
<dbReference type="AlphaFoldDB" id="A0A376AEU2"/>
<organism evidence="1 2">
    <name type="scientific">Ciceribacter selenitireducens ATCC BAA-1503</name>
    <dbReference type="NCBI Taxonomy" id="1336235"/>
    <lineage>
        <taxon>Bacteria</taxon>
        <taxon>Pseudomonadati</taxon>
        <taxon>Pseudomonadota</taxon>
        <taxon>Alphaproteobacteria</taxon>
        <taxon>Hyphomicrobiales</taxon>
        <taxon>Rhizobiaceae</taxon>
        <taxon>Ciceribacter</taxon>
    </lineage>
</organism>
<evidence type="ECO:0000313" key="1">
    <source>
        <dbReference type="EMBL" id="SSC66361.1"/>
    </source>
</evidence>
<name>A0A376AEU2_9HYPH</name>
<evidence type="ECO:0000313" key="2">
    <source>
        <dbReference type="Proteomes" id="UP000254764"/>
    </source>
</evidence>
<reference evidence="2" key="1">
    <citation type="submission" date="2018-07" db="EMBL/GenBank/DDBJ databases">
        <authorList>
            <person name="Peiro R."/>
            <person name="Begona"/>
            <person name="Cbmso G."/>
            <person name="Lopez M."/>
            <person name="Gonzalez S."/>
        </authorList>
    </citation>
    <scope>NUCLEOTIDE SEQUENCE [LARGE SCALE GENOMIC DNA]</scope>
</reference>
<sequence length="41" mass="4166">MTGGFVFHSLVAHRSLSGRSHHDKIAWIAAAAMSAAASGSA</sequence>
<protein>
    <submittedName>
        <fullName evidence="1">Uncharacterized protein</fullName>
    </submittedName>
</protein>
<dbReference type="EMBL" id="UEYP01000002">
    <property type="protein sequence ID" value="SSC66361.1"/>
    <property type="molecule type" value="Genomic_DNA"/>
</dbReference>
<accession>A0A376AEU2</accession>
<dbReference type="Proteomes" id="UP000254764">
    <property type="component" value="Unassembled WGS sequence"/>
</dbReference>